<name>A0ABS6N7N8_9RHOB</name>
<proteinExistence type="predicted"/>
<dbReference type="Pfam" id="PF13505">
    <property type="entry name" value="OMP_b-brl"/>
    <property type="match status" value="1"/>
</dbReference>
<protein>
    <submittedName>
        <fullName evidence="4">Porin family protein</fullName>
    </submittedName>
</protein>
<sequence length="199" mass="20848">MSAPKLTLAAAALLAAPAYAGNPIEPAPEPVPMAPVPVVAPGVDWTGPSIGLQLGYGDVTTDGAADLSGDGALYGLRAYYDYDFGDWILGGGLQYDFADIDLDGAATLNAVARAGIRGGYDLGRNWIYATGGWARAMTDDDAVDPGDSDGYFAGLGYEGFVTDNLTAGVEVLYHEFKDFDIDDLDAEATTVNVSLNYRF</sequence>
<evidence type="ECO:0000313" key="4">
    <source>
        <dbReference type="EMBL" id="MBV2360026.1"/>
    </source>
</evidence>
<dbReference type="RefSeq" id="WP_217777803.1">
    <property type="nucleotide sequence ID" value="NZ_JAHRWL010000001.1"/>
</dbReference>
<accession>A0ABS6N7N8</accession>
<feature type="domain" description="Outer membrane protein beta-barrel" evidence="3">
    <location>
        <begin position="7"/>
        <end position="199"/>
    </location>
</feature>
<gene>
    <name evidence="4" type="ORF">KUH32_09590</name>
</gene>
<feature type="signal peptide" evidence="2">
    <location>
        <begin position="1"/>
        <end position="20"/>
    </location>
</feature>
<comment type="caution">
    <text evidence="4">The sequence shown here is derived from an EMBL/GenBank/DDBJ whole genome shotgun (WGS) entry which is preliminary data.</text>
</comment>
<dbReference type="Proteomes" id="UP001166293">
    <property type="component" value="Unassembled WGS sequence"/>
</dbReference>
<dbReference type="EMBL" id="JAHRWL010000001">
    <property type="protein sequence ID" value="MBV2360026.1"/>
    <property type="molecule type" value="Genomic_DNA"/>
</dbReference>
<evidence type="ECO:0000259" key="3">
    <source>
        <dbReference type="Pfam" id="PF13505"/>
    </source>
</evidence>
<reference evidence="4" key="1">
    <citation type="submission" date="2021-06" db="EMBL/GenBank/DDBJ databases">
        <title>Thalassococcus sp. CAU 1522 isolated from sea sand, Republic of Korea.</title>
        <authorList>
            <person name="Kim W."/>
        </authorList>
    </citation>
    <scope>NUCLEOTIDE SEQUENCE</scope>
    <source>
        <strain evidence="4">CAU 1522</strain>
    </source>
</reference>
<evidence type="ECO:0000256" key="2">
    <source>
        <dbReference type="SAM" id="SignalP"/>
    </source>
</evidence>
<organism evidence="4 5">
    <name type="scientific">Thalassococcus arenae</name>
    <dbReference type="NCBI Taxonomy" id="2851652"/>
    <lineage>
        <taxon>Bacteria</taxon>
        <taxon>Pseudomonadati</taxon>
        <taxon>Pseudomonadota</taxon>
        <taxon>Alphaproteobacteria</taxon>
        <taxon>Rhodobacterales</taxon>
        <taxon>Roseobacteraceae</taxon>
        <taxon>Thalassococcus</taxon>
    </lineage>
</organism>
<keyword evidence="1 2" id="KW-0732">Signal</keyword>
<evidence type="ECO:0000256" key="1">
    <source>
        <dbReference type="ARBA" id="ARBA00022729"/>
    </source>
</evidence>
<keyword evidence="5" id="KW-1185">Reference proteome</keyword>
<dbReference type="InterPro" id="IPR027385">
    <property type="entry name" value="Beta-barrel_OMP"/>
</dbReference>
<evidence type="ECO:0000313" key="5">
    <source>
        <dbReference type="Proteomes" id="UP001166293"/>
    </source>
</evidence>
<feature type="chain" id="PRO_5046465313" evidence="2">
    <location>
        <begin position="21"/>
        <end position="199"/>
    </location>
</feature>